<dbReference type="InterPro" id="IPR005171">
    <property type="entry name" value="Cyt_c_oxidase_su4_prok"/>
</dbReference>
<evidence type="ECO:0000313" key="8">
    <source>
        <dbReference type="EMBL" id="AIE85559.1"/>
    </source>
</evidence>
<dbReference type="KEGG" id="fgi:OP10G_2191"/>
<dbReference type="HOGENOM" id="CLU_2034605_0_0_0"/>
<evidence type="ECO:0000256" key="1">
    <source>
        <dbReference type="ARBA" id="ARBA00004651"/>
    </source>
</evidence>
<proteinExistence type="predicted"/>
<gene>
    <name evidence="8" type="ORF">OP10G_2191</name>
</gene>
<keyword evidence="4 7" id="KW-1133">Transmembrane helix</keyword>
<sequence>MTFLALAALMLLTIFASYWTLPGGVLSNNILAMVIASAKAFLVIWIFMGIKWATKLARLWAVAGFIVFPLMFIMFQDFFARHNEIVPSWGGQRESALPRVMDPVGNSAPAKGASAGLRPRG</sequence>
<reference evidence="8 9" key="1">
    <citation type="journal article" date="2014" name="PLoS ONE">
        <title>The first complete genome sequence of the class fimbriimonadia in the phylum armatimonadetes.</title>
        <authorList>
            <person name="Hu Z.Y."/>
            <person name="Wang Y.Z."/>
            <person name="Im W.T."/>
            <person name="Wang S.Y."/>
            <person name="Zhao G.P."/>
            <person name="Zheng H.J."/>
            <person name="Quan Z.X."/>
        </authorList>
    </citation>
    <scope>NUCLEOTIDE SEQUENCE [LARGE SCALE GENOMIC DNA]</scope>
    <source>
        <strain evidence="8">Gsoil 348</strain>
    </source>
</reference>
<evidence type="ECO:0000256" key="6">
    <source>
        <dbReference type="SAM" id="MobiDB-lite"/>
    </source>
</evidence>
<evidence type="ECO:0000256" key="5">
    <source>
        <dbReference type="ARBA" id="ARBA00023136"/>
    </source>
</evidence>
<feature type="region of interest" description="Disordered" evidence="6">
    <location>
        <begin position="100"/>
        <end position="121"/>
    </location>
</feature>
<organism evidence="8 9">
    <name type="scientific">Fimbriimonas ginsengisoli Gsoil 348</name>
    <dbReference type="NCBI Taxonomy" id="661478"/>
    <lineage>
        <taxon>Bacteria</taxon>
        <taxon>Bacillati</taxon>
        <taxon>Armatimonadota</taxon>
        <taxon>Fimbriimonadia</taxon>
        <taxon>Fimbriimonadales</taxon>
        <taxon>Fimbriimonadaceae</taxon>
        <taxon>Fimbriimonas</taxon>
    </lineage>
</organism>
<accession>A0A068NVI0</accession>
<dbReference type="EMBL" id="CP007139">
    <property type="protein sequence ID" value="AIE85559.1"/>
    <property type="molecule type" value="Genomic_DNA"/>
</dbReference>
<dbReference type="AlphaFoldDB" id="A0A068NVI0"/>
<evidence type="ECO:0000256" key="3">
    <source>
        <dbReference type="ARBA" id="ARBA00022692"/>
    </source>
</evidence>
<protein>
    <recommendedName>
        <fullName evidence="10">Caa(3)-type oxidase, subunit IV</fullName>
    </recommendedName>
</protein>
<dbReference type="Proteomes" id="UP000027982">
    <property type="component" value="Chromosome"/>
</dbReference>
<evidence type="ECO:0000256" key="2">
    <source>
        <dbReference type="ARBA" id="ARBA00022475"/>
    </source>
</evidence>
<evidence type="ECO:0000256" key="7">
    <source>
        <dbReference type="SAM" id="Phobius"/>
    </source>
</evidence>
<dbReference type="STRING" id="661478.OP10G_2191"/>
<evidence type="ECO:0000313" key="9">
    <source>
        <dbReference type="Proteomes" id="UP000027982"/>
    </source>
</evidence>
<feature type="transmembrane region" description="Helical" evidence="7">
    <location>
        <begin position="59"/>
        <end position="79"/>
    </location>
</feature>
<keyword evidence="9" id="KW-1185">Reference proteome</keyword>
<feature type="transmembrane region" description="Helical" evidence="7">
    <location>
        <begin position="26"/>
        <end position="47"/>
    </location>
</feature>
<dbReference type="Pfam" id="PF03626">
    <property type="entry name" value="COX4_pro"/>
    <property type="match status" value="1"/>
</dbReference>
<keyword evidence="5 7" id="KW-0472">Membrane</keyword>
<evidence type="ECO:0008006" key="10">
    <source>
        <dbReference type="Google" id="ProtNLM"/>
    </source>
</evidence>
<keyword evidence="2" id="KW-1003">Cell membrane</keyword>
<name>A0A068NVI0_FIMGI</name>
<comment type="subcellular location">
    <subcellularLocation>
        <location evidence="1">Cell membrane</location>
        <topology evidence="1">Multi-pass membrane protein</topology>
    </subcellularLocation>
</comment>
<evidence type="ECO:0000256" key="4">
    <source>
        <dbReference type="ARBA" id="ARBA00022989"/>
    </source>
</evidence>
<keyword evidence="3 7" id="KW-0812">Transmembrane</keyword>
<dbReference type="GO" id="GO:0005886">
    <property type="term" value="C:plasma membrane"/>
    <property type="evidence" value="ECO:0007669"/>
    <property type="project" value="UniProtKB-SubCell"/>
</dbReference>